<proteinExistence type="predicted"/>
<dbReference type="Pfam" id="PF01042">
    <property type="entry name" value="Ribonuc_L-PSP"/>
    <property type="match status" value="1"/>
</dbReference>
<evidence type="ECO:0000313" key="1">
    <source>
        <dbReference type="EMBL" id="ASV31976.1"/>
    </source>
</evidence>
<dbReference type="Gene3D" id="3.30.1330.40">
    <property type="entry name" value="RutC-like"/>
    <property type="match status" value="1"/>
</dbReference>
<reference evidence="1 2" key="1">
    <citation type="submission" date="2017-08" db="EMBL/GenBank/DDBJ databases">
        <title>The complete genome sequence of Maribacter sp. B1, isolated from deep-sea sediment.</title>
        <authorList>
            <person name="Wu Y.-H."/>
            <person name="Cheng H."/>
            <person name="Xu X.-W."/>
        </authorList>
    </citation>
    <scope>NUCLEOTIDE SEQUENCE [LARGE SCALE GENOMIC DNA]</scope>
    <source>
        <strain evidence="1 2">B1</strain>
    </source>
</reference>
<name>A0A223V9H2_9FLAO</name>
<dbReference type="PANTHER" id="PTHR43857">
    <property type="entry name" value="BLR7761 PROTEIN"/>
    <property type="match status" value="1"/>
</dbReference>
<accession>A0A223V9H2</accession>
<dbReference type="RefSeq" id="WP_094998561.1">
    <property type="nucleotide sequence ID" value="NZ_BMJL01000005.1"/>
</dbReference>
<dbReference type="EMBL" id="CP022957">
    <property type="protein sequence ID" value="ASV31976.1"/>
    <property type="molecule type" value="Genomic_DNA"/>
</dbReference>
<dbReference type="SUPFAM" id="SSF55298">
    <property type="entry name" value="YjgF-like"/>
    <property type="match status" value="1"/>
</dbReference>
<dbReference type="PANTHER" id="PTHR43857:SF1">
    <property type="entry name" value="YJGH FAMILY PROTEIN"/>
    <property type="match status" value="1"/>
</dbReference>
<gene>
    <name evidence="1" type="ORF">CJ263_18115</name>
</gene>
<dbReference type="InterPro" id="IPR035959">
    <property type="entry name" value="RutC-like_sf"/>
</dbReference>
<dbReference type="CDD" id="cd00448">
    <property type="entry name" value="YjgF_YER057c_UK114_family"/>
    <property type="match status" value="1"/>
</dbReference>
<dbReference type="KEGG" id="marb:CJ263_18115"/>
<dbReference type="PROSITE" id="PS51257">
    <property type="entry name" value="PROKAR_LIPOPROTEIN"/>
    <property type="match status" value="1"/>
</dbReference>
<dbReference type="OrthoDB" id="9799840at2"/>
<dbReference type="Proteomes" id="UP000215244">
    <property type="component" value="Chromosome"/>
</dbReference>
<organism evidence="1 2">
    <name type="scientific">Maribacter cobaltidurans</name>
    <dbReference type="NCBI Taxonomy" id="1178778"/>
    <lineage>
        <taxon>Bacteria</taxon>
        <taxon>Pseudomonadati</taxon>
        <taxon>Bacteroidota</taxon>
        <taxon>Flavobacteriia</taxon>
        <taxon>Flavobacteriales</taxon>
        <taxon>Flavobacteriaceae</taxon>
        <taxon>Maribacter</taxon>
    </lineage>
</organism>
<sequence>MKKLTNQLTILATFFALAFVFQSCEKKQKEETKEVEKEVIVEAEKPEYFLLRPEVEKAYGYSHAVKIGNSIKISGAVSMDNEGNPTAVGDIEQQMKNCYADLEKILKHFGCTFDDVVKEDIFTTDMAQMLEKSAYRAEIYKNGFPTGSWLEVKGLALPEFLVEIELEIHKSE</sequence>
<dbReference type="AlphaFoldDB" id="A0A223V9H2"/>
<protein>
    <submittedName>
        <fullName evidence="1">Enamine deaminase RidA</fullName>
    </submittedName>
</protein>
<evidence type="ECO:0000313" key="2">
    <source>
        <dbReference type="Proteomes" id="UP000215244"/>
    </source>
</evidence>
<dbReference type="InterPro" id="IPR006175">
    <property type="entry name" value="YjgF/YER057c/UK114"/>
</dbReference>
<keyword evidence="2" id="KW-1185">Reference proteome</keyword>